<dbReference type="PANTHER" id="PTHR30457">
    <property type="entry name" value="5'-NUCLEOTIDASE SURE"/>
    <property type="match status" value="1"/>
</dbReference>
<comment type="similarity">
    <text evidence="2 7">Belongs to the SurE nucleotidase family.</text>
</comment>
<evidence type="ECO:0000313" key="10">
    <source>
        <dbReference type="Proteomes" id="UP001374803"/>
    </source>
</evidence>
<keyword evidence="4 7" id="KW-0479">Metal-binding</keyword>
<gene>
    <name evidence="7 9" type="primary">surE</name>
    <name evidence="9" type="ORF">LVJ94_11420</name>
</gene>
<accession>A0ABZ2LA84</accession>
<feature type="binding site" evidence="7">
    <location>
        <position position="42"/>
    </location>
    <ligand>
        <name>a divalent metal cation</name>
        <dbReference type="ChEBI" id="CHEBI:60240"/>
    </ligand>
</feature>
<dbReference type="InterPro" id="IPR030048">
    <property type="entry name" value="SurE"/>
</dbReference>
<sequence length="257" mass="27702">MTRPLFVLSNDDGHTSRGIRTMRDALSEVGDVVLIAPETEQSASSHALTLHRPLRLREVESGIFAVDGTPADCIYVALHAGTRVLPRPPDVVVSGLNHGLNLGQDVFYSGTVAAAREGALQGIPALATSAHTGADFETACRLCAQLALGLYGSRSGVGVAPLLSVNVPREWNGQVEPSRLGMRKYEELVDFRNDPRGREYFWLGGPGVRHEHAPGTDTDAFDRGYATLTALMLDLTNTASGELVDRLSSPFRQAKER</sequence>
<proteinExistence type="inferred from homology"/>
<feature type="binding site" evidence="7">
    <location>
        <position position="12"/>
    </location>
    <ligand>
        <name>a divalent metal cation</name>
        <dbReference type="ChEBI" id="CHEBI:60240"/>
    </ligand>
</feature>
<evidence type="ECO:0000256" key="5">
    <source>
        <dbReference type="ARBA" id="ARBA00022741"/>
    </source>
</evidence>
<evidence type="ECO:0000256" key="1">
    <source>
        <dbReference type="ARBA" id="ARBA00000815"/>
    </source>
</evidence>
<evidence type="ECO:0000256" key="3">
    <source>
        <dbReference type="ARBA" id="ARBA00022490"/>
    </source>
</evidence>
<dbReference type="PANTHER" id="PTHR30457:SF12">
    <property type="entry name" value="5'_3'-NUCLEOTIDASE SURE"/>
    <property type="match status" value="1"/>
</dbReference>
<comment type="subcellular location">
    <subcellularLocation>
        <location evidence="7">Cytoplasm</location>
    </subcellularLocation>
</comment>
<evidence type="ECO:0000256" key="2">
    <source>
        <dbReference type="ARBA" id="ARBA00011062"/>
    </source>
</evidence>
<dbReference type="RefSeq" id="WP_394837506.1">
    <property type="nucleotide sequence ID" value="NZ_CP089929.1"/>
</dbReference>
<organism evidence="9 10">
    <name type="scientific">Pendulispora rubella</name>
    <dbReference type="NCBI Taxonomy" id="2741070"/>
    <lineage>
        <taxon>Bacteria</taxon>
        <taxon>Pseudomonadati</taxon>
        <taxon>Myxococcota</taxon>
        <taxon>Myxococcia</taxon>
        <taxon>Myxococcales</taxon>
        <taxon>Sorangiineae</taxon>
        <taxon>Pendulisporaceae</taxon>
        <taxon>Pendulispora</taxon>
    </lineage>
</organism>
<dbReference type="SUPFAM" id="SSF64167">
    <property type="entry name" value="SurE-like"/>
    <property type="match status" value="1"/>
</dbReference>
<keyword evidence="10" id="KW-1185">Reference proteome</keyword>
<evidence type="ECO:0000259" key="8">
    <source>
        <dbReference type="Pfam" id="PF01975"/>
    </source>
</evidence>
<dbReference type="GO" id="GO:0008254">
    <property type="term" value="F:3'-nucleotidase activity"/>
    <property type="evidence" value="ECO:0007669"/>
    <property type="project" value="UniProtKB-EC"/>
</dbReference>
<keyword evidence="6 7" id="KW-0378">Hydrolase</keyword>
<dbReference type="Pfam" id="PF01975">
    <property type="entry name" value="SurE"/>
    <property type="match status" value="1"/>
</dbReference>
<dbReference type="Gene3D" id="3.40.1210.10">
    <property type="entry name" value="Survival protein SurE-like phosphatase/nucleotidase"/>
    <property type="match status" value="1"/>
</dbReference>
<protein>
    <recommendedName>
        <fullName evidence="7">5'-nucleotidase SurE</fullName>
        <ecNumber evidence="7">3.1.3.5</ecNumber>
    </recommendedName>
    <alternativeName>
        <fullName evidence="7">Nucleoside 5'-monophosphate phosphohydrolase</fullName>
    </alternativeName>
</protein>
<dbReference type="InterPro" id="IPR036523">
    <property type="entry name" value="SurE-like_sf"/>
</dbReference>
<feature type="binding site" evidence="7">
    <location>
        <position position="97"/>
    </location>
    <ligand>
        <name>a divalent metal cation</name>
        <dbReference type="ChEBI" id="CHEBI:60240"/>
    </ligand>
</feature>
<feature type="binding site" evidence="7">
    <location>
        <position position="11"/>
    </location>
    <ligand>
        <name>a divalent metal cation</name>
        <dbReference type="ChEBI" id="CHEBI:60240"/>
    </ligand>
</feature>
<comment type="cofactor">
    <cofactor evidence="7">
        <name>a divalent metal cation</name>
        <dbReference type="ChEBI" id="CHEBI:60240"/>
    </cofactor>
    <text evidence="7">Binds 1 divalent metal cation per subunit.</text>
</comment>
<dbReference type="InterPro" id="IPR002828">
    <property type="entry name" value="SurE-like_Pase/nucleotidase"/>
</dbReference>
<evidence type="ECO:0000256" key="7">
    <source>
        <dbReference type="HAMAP-Rule" id="MF_00060"/>
    </source>
</evidence>
<name>A0ABZ2LA84_9BACT</name>
<reference evidence="9" key="1">
    <citation type="submission" date="2021-12" db="EMBL/GenBank/DDBJ databases">
        <title>Discovery of the Pendulisporaceae a myxobacterial family with distinct sporulation behavior and unique specialized metabolism.</title>
        <authorList>
            <person name="Garcia R."/>
            <person name="Popoff A."/>
            <person name="Bader C.D."/>
            <person name="Loehr J."/>
            <person name="Walesch S."/>
            <person name="Walt C."/>
            <person name="Boldt J."/>
            <person name="Bunk B."/>
            <person name="Haeckl F.J.F.P.J."/>
            <person name="Gunesch A.P."/>
            <person name="Birkelbach J."/>
            <person name="Nuebel U."/>
            <person name="Pietschmann T."/>
            <person name="Bach T."/>
            <person name="Mueller R."/>
        </authorList>
    </citation>
    <scope>NUCLEOTIDE SEQUENCE</scope>
    <source>
        <strain evidence="9">MSr11367</strain>
    </source>
</reference>
<dbReference type="NCBIfam" id="TIGR00087">
    <property type="entry name" value="surE"/>
    <property type="match status" value="1"/>
</dbReference>
<dbReference type="EC" id="3.1.3.5" evidence="7"/>
<feature type="domain" description="Survival protein SurE-like phosphatase/nucleotidase" evidence="8">
    <location>
        <begin position="7"/>
        <end position="186"/>
    </location>
</feature>
<evidence type="ECO:0000256" key="4">
    <source>
        <dbReference type="ARBA" id="ARBA00022723"/>
    </source>
</evidence>
<dbReference type="EMBL" id="CP089983">
    <property type="protein sequence ID" value="WXB07838.1"/>
    <property type="molecule type" value="Genomic_DNA"/>
</dbReference>
<dbReference type="GO" id="GO:0008253">
    <property type="term" value="F:5'-nucleotidase activity"/>
    <property type="evidence" value="ECO:0007669"/>
    <property type="project" value="UniProtKB-EC"/>
</dbReference>
<evidence type="ECO:0000313" key="9">
    <source>
        <dbReference type="EMBL" id="WXB07838.1"/>
    </source>
</evidence>
<keyword evidence="3 7" id="KW-0963">Cytoplasm</keyword>
<keyword evidence="5 7" id="KW-0547">Nucleotide-binding</keyword>
<dbReference type="HAMAP" id="MF_00060">
    <property type="entry name" value="SurE"/>
    <property type="match status" value="1"/>
</dbReference>
<comment type="function">
    <text evidence="7">Nucleotidase that shows phosphatase activity on nucleoside 5'-monophosphates.</text>
</comment>
<dbReference type="Proteomes" id="UP001374803">
    <property type="component" value="Chromosome"/>
</dbReference>
<comment type="catalytic activity">
    <reaction evidence="1 7">
        <text>a ribonucleoside 5'-phosphate + H2O = a ribonucleoside + phosphate</text>
        <dbReference type="Rhea" id="RHEA:12484"/>
        <dbReference type="ChEBI" id="CHEBI:15377"/>
        <dbReference type="ChEBI" id="CHEBI:18254"/>
        <dbReference type="ChEBI" id="CHEBI:43474"/>
        <dbReference type="ChEBI" id="CHEBI:58043"/>
        <dbReference type="EC" id="3.1.3.5"/>
    </reaction>
</comment>
<evidence type="ECO:0000256" key="6">
    <source>
        <dbReference type="ARBA" id="ARBA00022801"/>
    </source>
</evidence>